<reference evidence="2" key="1">
    <citation type="journal article" date="2017" name="Environ. Microbiol. Rep.">
        <title>Genetic Diversity of Marine Anaerobic Ammonium-Oxidizing Bacteria as Revealed by Genomic and Proteomic Analyses of 'Candidatus Scalindua japonica'.</title>
        <authorList>
            <person name="Oshiki M."/>
            <person name="Mizuto K."/>
            <person name="Kimura Z."/>
            <person name="Kindaichi T."/>
            <person name="Satoh H."/>
            <person name="Okabe S."/>
        </authorList>
    </citation>
    <scope>NUCLEOTIDE SEQUENCE [LARGE SCALE GENOMIC DNA]</scope>
    <source>
        <strain evidence="2">husup-a2</strain>
    </source>
</reference>
<dbReference type="RefSeq" id="WP_096894637.1">
    <property type="nucleotide sequence ID" value="NZ_BAOS01000020.1"/>
</dbReference>
<proteinExistence type="predicted"/>
<keyword evidence="1" id="KW-0808">Transferase</keyword>
<sequence>MEAIKQIVRTPKNHEIRIKIPDHVPENDPVEIIIFFRNKTEDYNNKINELKNATQDKFFLSDLKEVSEDLKYVDLEEWQ</sequence>
<accession>A0A286TZB8</accession>
<comment type="caution">
    <text evidence="1">The sequence shown here is derived from an EMBL/GenBank/DDBJ whole genome shotgun (WGS) entry which is preliminary data.</text>
</comment>
<keyword evidence="2" id="KW-1185">Reference proteome</keyword>
<organism evidence="1 2">
    <name type="scientific">Candidatus Scalindua japonica</name>
    <dbReference type="NCBI Taxonomy" id="1284222"/>
    <lineage>
        <taxon>Bacteria</taxon>
        <taxon>Pseudomonadati</taxon>
        <taxon>Planctomycetota</taxon>
        <taxon>Candidatus Brocadiia</taxon>
        <taxon>Candidatus Brocadiales</taxon>
        <taxon>Candidatus Scalinduaceae</taxon>
        <taxon>Candidatus Scalindua</taxon>
    </lineage>
</organism>
<gene>
    <name evidence="1" type="ORF">SCALIN_C20_0020</name>
</gene>
<dbReference type="EMBL" id="BAOS01000020">
    <property type="protein sequence ID" value="GAX61243.1"/>
    <property type="molecule type" value="Genomic_DNA"/>
</dbReference>
<dbReference type="GO" id="GO:0016746">
    <property type="term" value="F:acyltransferase activity"/>
    <property type="evidence" value="ECO:0007669"/>
    <property type="project" value="UniProtKB-KW"/>
</dbReference>
<keyword evidence="1" id="KW-0012">Acyltransferase</keyword>
<evidence type="ECO:0000313" key="2">
    <source>
        <dbReference type="Proteomes" id="UP000218542"/>
    </source>
</evidence>
<protein>
    <submittedName>
        <fullName evidence="1">Lauroyl/myristoyl acyltransferase</fullName>
    </submittedName>
</protein>
<name>A0A286TZB8_9BACT</name>
<evidence type="ECO:0000313" key="1">
    <source>
        <dbReference type="EMBL" id="GAX61243.1"/>
    </source>
</evidence>
<dbReference type="AlphaFoldDB" id="A0A286TZB8"/>
<dbReference type="Proteomes" id="UP000218542">
    <property type="component" value="Unassembled WGS sequence"/>
</dbReference>
<dbReference type="OrthoDB" id="9847059at2"/>